<dbReference type="SUPFAM" id="SSF52087">
    <property type="entry name" value="CRAL/TRIO domain"/>
    <property type="match status" value="1"/>
</dbReference>
<dbReference type="InterPro" id="IPR036865">
    <property type="entry name" value="CRAL-TRIO_dom_sf"/>
</dbReference>
<organism evidence="2 5">
    <name type="scientific">Polyplax serrata</name>
    <name type="common">Common mouse louse</name>
    <dbReference type="NCBI Taxonomy" id="468196"/>
    <lineage>
        <taxon>Eukaryota</taxon>
        <taxon>Metazoa</taxon>
        <taxon>Ecdysozoa</taxon>
        <taxon>Arthropoda</taxon>
        <taxon>Hexapoda</taxon>
        <taxon>Insecta</taxon>
        <taxon>Pterygota</taxon>
        <taxon>Neoptera</taxon>
        <taxon>Paraneoptera</taxon>
        <taxon>Psocodea</taxon>
        <taxon>Troctomorpha</taxon>
        <taxon>Phthiraptera</taxon>
        <taxon>Anoplura</taxon>
        <taxon>Polyplacidae</taxon>
        <taxon>Polyplax</taxon>
    </lineage>
</organism>
<dbReference type="SMART" id="SM00516">
    <property type="entry name" value="SEC14"/>
    <property type="match status" value="1"/>
</dbReference>
<dbReference type="Proteomes" id="UP001359485">
    <property type="component" value="Unassembled WGS sequence"/>
</dbReference>
<evidence type="ECO:0000259" key="1">
    <source>
        <dbReference type="PROSITE" id="PS50191"/>
    </source>
</evidence>
<evidence type="ECO:0000313" key="5">
    <source>
        <dbReference type="Proteomes" id="UP001372834"/>
    </source>
</evidence>
<feature type="domain" description="CRAL-TRIO" evidence="1">
    <location>
        <begin position="85"/>
        <end position="260"/>
    </location>
</feature>
<evidence type="ECO:0000313" key="4">
    <source>
        <dbReference type="Proteomes" id="UP001359485"/>
    </source>
</evidence>
<protein>
    <recommendedName>
        <fullName evidence="1">CRAL-TRIO domain-containing protein</fullName>
    </recommendedName>
</protein>
<dbReference type="EMBL" id="JAWJWE010000004">
    <property type="protein sequence ID" value="KAK6636532.1"/>
    <property type="molecule type" value="Genomic_DNA"/>
</dbReference>
<comment type="caution">
    <text evidence="2">The sequence shown here is derived from an EMBL/GenBank/DDBJ whole genome shotgun (WGS) entry which is preliminary data.</text>
</comment>
<dbReference type="CDD" id="cd00170">
    <property type="entry name" value="SEC14"/>
    <property type="match status" value="1"/>
</dbReference>
<dbReference type="Gene3D" id="3.40.525.10">
    <property type="entry name" value="CRAL-TRIO lipid binding domain"/>
    <property type="match status" value="1"/>
</dbReference>
<dbReference type="Pfam" id="PF00650">
    <property type="entry name" value="CRAL_TRIO"/>
    <property type="match status" value="1"/>
</dbReference>
<reference evidence="2 5" key="1">
    <citation type="submission" date="2023-10" db="EMBL/GenBank/DDBJ databases">
        <title>Genomes of two closely related lineages of the louse Polyplax serrata with different host specificities.</title>
        <authorList>
            <person name="Martinu J."/>
            <person name="Tarabai H."/>
            <person name="Stefka J."/>
            <person name="Hypsa V."/>
        </authorList>
    </citation>
    <scope>NUCLEOTIDE SEQUENCE [LARGE SCALE GENOMIC DNA]</scope>
    <source>
        <strain evidence="3">98ZLc_SE</strain>
        <strain evidence="2">HR10_N</strain>
    </source>
</reference>
<name>A0AAN8Q4F5_POLSC</name>
<dbReference type="GO" id="GO:1902936">
    <property type="term" value="F:phosphatidylinositol bisphosphate binding"/>
    <property type="evidence" value="ECO:0007669"/>
    <property type="project" value="TreeGrafter"/>
</dbReference>
<dbReference type="EMBL" id="JAWJWF010000001">
    <property type="protein sequence ID" value="KAK6640664.1"/>
    <property type="molecule type" value="Genomic_DNA"/>
</dbReference>
<dbReference type="AlphaFoldDB" id="A0AAN8Q4F5"/>
<dbReference type="InterPro" id="IPR036273">
    <property type="entry name" value="CRAL/TRIO_N_dom_sf"/>
</dbReference>
<dbReference type="SUPFAM" id="SSF46938">
    <property type="entry name" value="CRAL/TRIO N-terminal domain"/>
    <property type="match status" value="1"/>
</dbReference>
<evidence type="ECO:0000313" key="2">
    <source>
        <dbReference type="EMBL" id="KAK6636532.1"/>
    </source>
</evidence>
<dbReference type="Proteomes" id="UP001372834">
    <property type="component" value="Unassembled WGS sequence"/>
</dbReference>
<dbReference type="InterPro" id="IPR001251">
    <property type="entry name" value="CRAL-TRIO_dom"/>
</dbReference>
<sequence>MTHVQTFWSVRDILDNNPTMDRKALMAVKLWLKETPSLPSFINDEQIVLFLHSCSGDIEETKNCILNYYRLRGETPQFFEERDVLSPNLKKALNVLYYGILPVKTPEGCQIVFHMLKDTKPSNYVFNDGFKLLMMLIDGINAREGPQNGLIMLFDMKGVKLSHVIKLPIYSVRKSLEYIQARITKAPDRLADAIPVKLKSIHVVNVHSLIDKIMLLVKPFLRKKFLELLHFHKENDEEIYKTIPKRCMPENYGGELESIEYYHEKFVTEMEHLRPLFVTESTMFNSEFKDIKTVKEQNSLDTLGDLL</sequence>
<dbReference type="PANTHER" id="PTHR10174:SF213">
    <property type="entry name" value="CRAL-TRIO DOMAIN-CONTAINING PROTEIN"/>
    <property type="match status" value="1"/>
</dbReference>
<dbReference type="PROSITE" id="PS50191">
    <property type="entry name" value="CRAL_TRIO"/>
    <property type="match status" value="1"/>
</dbReference>
<dbReference type="PANTHER" id="PTHR10174">
    <property type="entry name" value="ALPHA-TOCOPHEROL TRANSFER PROTEIN-RELATED"/>
    <property type="match status" value="1"/>
</dbReference>
<gene>
    <name evidence="2" type="ORF">RUM43_010194</name>
    <name evidence="3" type="ORF">RUM44_012361</name>
</gene>
<keyword evidence="4" id="KW-1185">Reference proteome</keyword>
<evidence type="ECO:0000313" key="3">
    <source>
        <dbReference type="EMBL" id="KAK6640664.1"/>
    </source>
</evidence>
<accession>A0AAN8Q4F5</accession>
<proteinExistence type="predicted"/>
<dbReference type="GO" id="GO:0016020">
    <property type="term" value="C:membrane"/>
    <property type="evidence" value="ECO:0007669"/>
    <property type="project" value="TreeGrafter"/>
</dbReference>